<dbReference type="EMBL" id="QFVT01000010">
    <property type="protein sequence ID" value="PYC46793.1"/>
    <property type="molecule type" value="Genomic_DNA"/>
</dbReference>
<comment type="caution">
    <text evidence="2">The sequence shown here is derived from an EMBL/GenBank/DDBJ whole genome shotgun (WGS) entry which is preliminary data.</text>
</comment>
<name>A0A2V4N9Q7_9RHOB</name>
<keyword evidence="1" id="KW-0812">Transmembrane</keyword>
<proteinExistence type="predicted"/>
<keyword evidence="1" id="KW-1133">Transmembrane helix</keyword>
<evidence type="ECO:0000256" key="1">
    <source>
        <dbReference type="SAM" id="Phobius"/>
    </source>
</evidence>
<evidence type="ECO:0000313" key="3">
    <source>
        <dbReference type="Proteomes" id="UP000248012"/>
    </source>
</evidence>
<feature type="transmembrane region" description="Helical" evidence="1">
    <location>
        <begin position="31"/>
        <end position="53"/>
    </location>
</feature>
<accession>A0A2V4N9Q7</accession>
<keyword evidence="3" id="KW-1185">Reference proteome</keyword>
<evidence type="ECO:0008006" key="4">
    <source>
        <dbReference type="Google" id="ProtNLM"/>
    </source>
</evidence>
<dbReference type="AlphaFoldDB" id="A0A2V4N9Q7"/>
<evidence type="ECO:0000313" key="2">
    <source>
        <dbReference type="EMBL" id="PYC46793.1"/>
    </source>
</evidence>
<reference evidence="2 3" key="1">
    <citation type="submission" date="2018-05" db="EMBL/GenBank/DDBJ databases">
        <title>Oceanovita maritima gen. nov., sp. nov., a marine bacterium in the family Rhodobacteraceae isolated from surface seawater of Lundu port Xiamen, China.</title>
        <authorList>
            <person name="Hetharua B.H."/>
            <person name="Min D."/>
            <person name="Liao H."/>
            <person name="Tian Y."/>
        </authorList>
    </citation>
    <scope>NUCLEOTIDE SEQUENCE [LARGE SCALE GENOMIC DNA]</scope>
    <source>
        <strain evidence="2 3">FSX-11</strain>
    </source>
</reference>
<dbReference type="OrthoDB" id="7876207at2"/>
<dbReference type="Proteomes" id="UP000248012">
    <property type="component" value="Unassembled WGS sequence"/>
</dbReference>
<sequence>MDDMTPTPAPGPVAAISAQLRRFKNETRASVAVETAMILPILFWAFMASYGFFDAYRQRSVAEKAAFTIADMLSRETLNINNIYLNNTHELLGFLTRTNNPQLRVSVVRWDESDDTYKVIWSEGRGGRGGLAEGPIADWDDRLPNMPDTDRLIVVETGVHFKPVFKIGIDEHDMESFVFSRPRFAPQLKWES</sequence>
<dbReference type="RefSeq" id="WP_110796794.1">
    <property type="nucleotide sequence ID" value="NZ_KZ826489.1"/>
</dbReference>
<protein>
    <recommendedName>
        <fullName evidence="4">Flp pilus assembly protein TadG</fullName>
    </recommendedName>
</protein>
<gene>
    <name evidence="2" type="ORF">DI396_13880</name>
</gene>
<keyword evidence="1" id="KW-0472">Membrane</keyword>
<organism evidence="2 3">
    <name type="scientific">Litorivita pollutaquae</name>
    <dbReference type="NCBI Taxonomy" id="2200892"/>
    <lineage>
        <taxon>Bacteria</taxon>
        <taxon>Pseudomonadati</taxon>
        <taxon>Pseudomonadota</taxon>
        <taxon>Alphaproteobacteria</taxon>
        <taxon>Rhodobacterales</taxon>
        <taxon>Paracoccaceae</taxon>
        <taxon>Litorivita</taxon>
    </lineage>
</organism>